<protein>
    <submittedName>
        <fullName evidence="2">Uncharacterized protein</fullName>
    </submittedName>
</protein>
<dbReference type="EMBL" id="AP023366">
    <property type="protein sequence ID" value="BCJ87513.1"/>
    <property type="molecule type" value="Genomic_DNA"/>
</dbReference>
<dbReference type="RefSeq" id="WP_200757562.1">
    <property type="nucleotide sequence ID" value="NZ_AP023366.1"/>
</dbReference>
<name>A0A7I8DBE9_9BACL</name>
<keyword evidence="3" id="KW-1185">Reference proteome</keyword>
<organism evidence="2 3">
    <name type="scientific">Effusibacillus dendaii</name>
    <dbReference type="NCBI Taxonomy" id="2743772"/>
    <lineage>
        <taxon>Bacteria</taxon>
        <taxon>Bacillati</taxon>
        <taxon>Bacillota</taxon>
        <taxon>Bacilli</taxon>
        <taxon>Bacillales</taxon>
        <taxon>Alicyclobacillaceae</taxon>
        <taxon>Effusibacillus</taxon>
    </lineage>
</organism>
<proteinExistence type="predicted"/>
<gene>
    <name evidence="2" type="ORF">skT53_24980</name>
</gene>
<evidence type="ECO:0000313" key="3">
    <source>
        <dbReference type="Proteomes" id="UP000593802"/>
    </source>
</evidence>
<dbReference type="AlphaFoldDB" id="A0A7I8DBE9"/>
<evidence type="ECO:0000313" key="2">
    <source>
        <dbReference type="EMBL" id="BCJ87513.1"/>
    </source>
</evidence>
<keyword evidence="1" id="KW-0812">Transmembrane</keyword>
<dbReference type="Proteomes" id="UP000593802">
    <property type="component" value="Chromosome"/>
</dbReference>
<reference evidence="2 3" key="1">
    <citation type="submission" date="2020-08" db="EMBL/GenBank/DDBJ databases">
        <title>Complete Genome Sequence of Effusibacillus dendaii Strain skT53, Isolated from Farmland soil.</title>
        <authorList>
            <person name="Konishi T."/>
            <person name="Kawasaki H."/>
        </authorList>
    </citation>
    <scope>NUCLEOTIDE SEQUENCE [LARGE SCALE GENOMIC DNA]</scope>
    <source>
        <strain evidence="3">skT53</strain>
    </source>
</reference>
<feature type="transmembrane region" description="Helical" evidence="1">
    <location>
        <begin position="7"/>
        <end position="26"/>
    </location>
</feature>
<keyword evidence="1" id="KW-0472">Membrane</keyword>
<evidence type="ECO:0000256" key="1">
    <source>
        <dbReference type="SAM" id="Phobius"/>
    </source>
</evidence>
<feature type="transmembrane region" description="Helical" evidence="1">
    <location>
        <begin position="32"/>
        <end position="49"/>
    </location>
</feature>
<dbReference type="KEGG" id="eff:skT53_24980"/>
<sequence length="81" mass="9302">MGKFLTTMYLVIAFYCIVSAFLAAQVHEYQHTMLSFFLAVFNLAIFAIFRKDSKRPKLKLILGSKQKEVLSIKQKQAITRG</sequence>
<accession>A0A7I8DBE9</accession>
<keyword evidence="1" id="KW-1133">Transmembrane helix</keyword>